<dbReference type="EMBL" id="NTFS01000134">
    <property type="protein sequence ID" value="PAX53545.1"/>
    <property type="molecule type" value="Genomic_DNA"/>
</dbReference>
<keyword evidence="4" id="KW-1185">Reference proteome</keyword>
<feature type="domain" description="CHASE2" evidence="2">
    <location>
        <begin position="432"/>
        <end position="754"/>
    </location>
</feature>
<reference evidence="3 4" key="1">
    <citation type="submission" date="2017-08" db="EMBL/GenBank/DDBJ databases">
        <title>Draft genome sequence of filamentous cyanobacterium Calothrix elsteri CCALA 953.</title>
        <authorList>
            <person name="Gagunashvili A.N."/>
            <person name="Elster J."/>
            <person name="Andresson O.S."/>
        </authorList>
    </citation>
    <scope>NUCLEOTIDE SEQUENCE [LARGE SCALE GENOMIC DNA]</scope>
    <source>
        <strain evidence="3 4">CCALA 953</strain>
    </source>
</reference>
<accession>A0A2A2TI89</accession>
<feature type="transmembrane region" description="Helical" evidence="1">
    <location>
        <begin position="764"/>
        <end position="783"/>
    </location>
</feature>
<evidence type="ECO:0000313" key="4">
    <source>
        <dbReference type="Proteomes" id="UP000218238"/>
    </source>
</evidence>
<evidence type="ECO:0000259" key="2">
    <source>
        <dbReference type="SMART" id="SM01080"/>
    </source>
</evidence>
<feature type="transmembrane region" description="Helical" evidence="1">
    <location>
        <begin position="738"/>
        <end position="758"/>
    </location>
</feature>
<dbReference type="SMART" id="SM01080">
    <property type="entry name" value="CHASE2"/>
    <property type="match status" value="1"/>
</dbReference>
<keyword evidence="1" id="KW-1133">Transmembrane helix</keyword>
<protein>
    <submittedName>
        <fullName evidence="3">Transmembrane sensor domain-containing protein</fullName>
    </submittedName>
</protein>
<dbReference type="Pfam" id="PF12770">
    <property type="entry name" value="CHAT"/>
    <property type="match status" value="1"/>
</dbReference>
<gene>
    <name evidence="3" type="ORF">CK510_13610</name>
</gene>
<name>A0A2A2TI89_9CYAN</name>
<evidence type="ECO:0000256" key="1">
    <source>
        <dbReference type="SAM" id="Phobius"/>
    </source>
</evidence>
<dbReference type="InterPro" id="IPR007890">
    <property type="entry name" value="CHASE2"/>
</dbReference>
<dbReference type="InterPro" id="IPR024983">
    <property type="entry name" value="CHAT_dom"/>
</dbReference>
<comment type="caution">
    <text evidence="3">The sequence shown here is derived from an EMBL/GenBank/DDBJ whole genome shotgun (WGS) entry which is preliminary data.</text>
</comment>
<keyword evidence="1" id="KW-0472">Membrane</keyword>
<proteinExistence type="predicted"/>
<sequence length="807" mass="92457">MGRLVTLNLSRGNLYEGFPDVTMRLGEPNSAYQMKFSASLPPAPEIPEIYRNWQSLYSGLCNRLCLRHDNDDSLEIEEAYITNISEFDINDLCQQFSRHLNIWLNSSEFRKIDQQIRTQLKPVDEIRFIFETNDKLLRKLPWHLWNFFEDYPFAEVALSASEYQISNKIALNTNNSKVKKNKVLAIFGNNQGIDIGKDKYFLEKLSNQAEIKFLIEPNLSLLNEHLWQEGWDILFFAGHSSNQNQGKLYINQTDTITIEQLRYAIRQAISRGLKLAIFNSCDGLGLAQQLEDLHIPQVIVMRELVPDAIAQEFLKNFLTEFSHGRSLYTSVRLARERLQGLENQYPCATWLPIICQNPAEPPMEWQTGDMGKRKIHTQFIPAKSPQLQVWEQPNHRFLLPRLRKHQRTIPILLLMSFLIAIAIMGMRHYGGLQPWELRSYDHLQRIQAVEKPDPRLLLITVDEADIKYQIARGMDMRWSLSDQALSELLQKLDKYEPEIIGIDIYRDFPVDAKYPNLVTRFQQDRRLIGVCKISATNDSTTEGTAPPPNIPKEGLGFSDFVADDDGIPRRQLLHTRPPMDSPCTANLSFGYQLARRYLKAKGLKAEINSQGYLQIGNQLFRQLQSHSSGYQRVDASGYQILLKYRPLTSLREIAPQVSLRDILSNQVKPELIDSVKNRVVIIGVTASSTSDRWRTPFSNIVTDRDKQIPGVYLQAQMVSHILSAVLDRRALIWWWSEWIEGLWVLAWALLGAVLAFSISRPLPLGLGVAFGLFSLSGICYFVFTQAGWIPLVPAAIAFVLCAVVIKK</sequence>
<dbReference type="AlphaFoldDB" id="A0A2A2TI89"/>
<feature type="transmembrane region" description="Helical" evidence="1">
    <location>
        <begin position="788"/>
        <end position="805"/>
    </location>
</feature>
<evidence type="ECO:0000313" key="3">
    <source>
        <dbReference type="EMBL" id="PAX53545.1"/>
    </source>
</evidence>
<dbReference type="Pfam" id="PF05226">
    <property type="entry name" value="CHASE2"/>
    <property type="match status" value="1"/>
</dbReference>
<dbReference type="OrthoDB" id="444941at2"/>
<organism evidence="3 4">
    <name type="scientific">Brunnivagina elsteri CCALA 953</name>
    <dbReference type="NCBI Taxonomy" id="987040"/>
    <lineage>
        <taxon>Bacteria</taxon>
        <taxon>Bacillati</taxon>
        <taxon>Cyanobacteriota</taxon>
        <taxon>Cyanophyceae</taxon>
        <taxon>Nostocales</taxon>
        <taxon>Calotrichaceae</taxon>
        <taxon>Brunnivagina</taxon>
    </lineage>
</organism>
<dbReference type="Proteomes" id="UP000218238">
    <property type="component" value="Unassembled WGS sequence"/>
</dbReference>
<dbReference type="RefSeq" id="WP_095722212.1">
    <property type="nucleotide sequence ID" value="NZ_NTFS01000134.1"/>
</dbReference>
<keyword evidence="1 3" id="KW-0812">Transmembrane</keyword>